<sequence>MGKLRVQNFGPITQGLVGKEKFLDIKKVTLLIGNQATGKSSVAKLYSTFSWLEKALTRGILKENDIVLHNRFAKKHCAYQGLENYFKDHTVLEYIGNSYHFLYQNETTTLKKINADKRYLSPKIMYVPAERNFLSVVEHPQQLKFLPLPLYTFLDEFERSKMELKSSVQLPINNIKFEYQRQHKISYIKGTDFKLKLVEASSGIQSLLPVFLVSRNLAYSLIEKRDSNTKESNIEEQRKKDQKINALLNQTDLSDELRQELLEILLSNYKSLRLINIVEELEQNLFPESQRNLLNKLLEFNNLTKENELLITTHSPYLLNYLTLAIKGGEIKKTLLKKGLEQSDQLQKVVPINSCVFSEDVNIYQLTDNGEIKLLPTYEGLPSDENFLNNSLAETNELFDDLLELEEELDD</sequence>
<name>A0A6S6SSX7_9BACT</name>
<dbReference type="AlphaFoldDB" id="A0A6S6SSX7"/>
<proteinExistence type="predicted"/>
<gene>
    <name evidence="1" type="ORF">HELGO_WM40234</name>
</gene>
<reference evidence="1" key="1">
    <citation type="submission" date="2020-01" db="EMBL/GenBank/DDBJ databases">
        <authorList>
            <person name="Meier V. D."/>
            <person name="Meier V D."/>
        </authorList>
    </citation>
    <scope>NUCLEOTIDE SEQUENCE</scope>
    <source>
        <strain evidence="1">HLG_WM_MAG_10</strain>
    </source>
</reference>
<dbReference type="EMBL" id="CACVAQ010000205">
    <property type="protein sequence ID" value="CAA6813639.1"/>
    <property type="molecule type" value="Genomic_DNA"/>
</dbReference>
<evidence type="ECO:0008006" key="2">
    <source>
        <dbReference type="Google" id="ProtNLM"/>
    </source>
</evidence>
<protein>
    <recommendedName>
        <fullName evidence="2">ATPase AAA-type core domain-containing protein</fullName>
    </recommendedName>
</protein>
<evidence type="ECO:0000313" key="1">
    <source>
        <dbReference type="EMBL" id="CAA6813639.1"/>
    </source>
</evidence>
<dbReference type="SUPFAM" id="SSF52540">
    <property type="entry name" value="P-loop containing nucleoside triphosphate hydrolases"/>
    <property type="match status" value="1"/>
</dbReference>
<dbReference type="InterPro" id="IPR027417">
    <property type="entry name" value="P-loop_NTPase"/>
</dbReference>
<accession>A0A6S6SSX7</accession>
<organism evidence="1">
    <name type="scientific">uncultured Aureispira sp</name>
    <dbReference type="NCBI Taxonomy" id="1331704"/>
    <lineage>
        <taxon>Bacteria</taxon>
        <taxon>Pseudomonadati</taxon>
        <taxon>Bacteroidota</taxon>
        <taxon>Saprospiria</taxon>
        <taxon>Saprospirales</taxon>
        <taxon>Saprospiraceae</taxon>
        <taxon>Aureispira</taxon>
        <taxon>environmental samples</taxon>
    </lineage>
</organism>